<evidence type="ECO:0000313" key="1">
    <source>
        <dbReference type="EMBL" id="GJM49956.1"/>
    </source>
</evidence>
<evidence type="ECO:0000313" key="2">
    <source>
        <dbReference type="EMBL" id="GJM54152.1"/>
    </source>
</evidence>
<dbReference type="Pfam" id="PF07285">
    <property type="entry name" value="DUF1444"/>
    <property type="match status" value="1"/>
</dbReference>
<reference evidence="1 4" key="1">
    <citation type="submission" date="2021-11" db="EMBL/GenBank/DDBJ databases">
        <title>Draft genome sequence of Capnocytophaga sp. strain KC07075 isolated from cat oral cavity.</title>
        <authorList>
            <person name="Suzuki M."/>
            <person name="Imaoka K."/>
            <person name="Kimura M."/>
            <person name="Morikawa S."/>
            <person name="Maeda K."/>
        </authorList>
    </citation>
    <scope>NUCLEOTIDE SEQUENCE</scope>
    <source>
        <strain evidence="1">KC07075</strain>
        <strain evidence="2 4">KC07079</strain>
    </source>
</reference>
<proteinExistence type="predicted"/>
<accession>A0AAV5AX96</accession>
<dbReference type="AlphaFoldDB" id="A0AAV5AX96"/>
<dbReference type="Proteomes" id="UP001207736">
    <property type="component" value="Unassembled WGS sequence"/>
</dbReference>
<keyword evidence="4" id="KW-1185">Reference proteome</keyword>
<evidence type="ECO:0008006" key="5">
    <source>
        <dbReference type="Google" id="ProtNLM"/>
    </source>
</evidence>
<comment type="caution">
    <text evidence="1">The sequence shown here is derived from an EMBL/GenBank/DDBJ whole genome shotgun (WGS) entry which is preliminary data.</text>
</comment>
<dbReference type="Proteomes" id="UP001208692">
    <property type="component" value="Unassembled WGS sequence"/>
</dbReference>
<dbReference type="InterPro" id="IPR010838">
    <property type="entry name" value="DUF1444"/>
</dbReference>
<name>A0AAV5AX96_9FLAO</name>
<evidence type="ECO:0000313" key="3">
    <source>
        <dbReference type="Proteomes" id="UP001207736"/>
    </source>
</evidence>
<dbReference type="RefSeq" id="WP_264846908.1">
    <property type="nucleotide sequence ID" value="NZ_BPMA01000036.1"/>
</dbReference>
<evidence type="ECO:0000313" key="4">
    <source>
        <dbReference type="Proteomes" id="UP001208692"/>
    </source>
</evidence>
<dbReference type="EMBL" id="BQKA01000017">
    <property type="protein sequence ID" value="GJM49956.1"/>
    <property type="molecule type" value="Genomic_DNA"/>
</dbReference>
<sequence>MGIFDLFKKKKTISAPVLDIYKRYWLSNVATIELPEEWEVSYIDRFQAKSPNGKSILTIITYKDQEQAHINQAFFEDLKLDFYQEYQEEGFEPLDEPFISDQYIGKSFLGENEIQYHFTTAKNEENGVLVTEFLLRSEGEFNPQMRDFLHKVGQSLQYVSDFSRLFVEKLQKQNTAIDITFVEGLEVRWTLAGVETTTFLDNAYAEYMNWTSALDEILDRYVTAAITSKEVAAQQIDDIPTNEQILPLVKDRKFIEQLNNIEGAQVLYDPINTELFVIYAVNGQDAFRYLTEPELQQMNLSREELKIVSVENLINQIEVGLQEEENYYLLVADGNFEASFLLIPEVWTKENFPVQGNIVVAVPSRSVLMVTGSQETESIKLLKEKSKEILANSNHIISDKLFELHQDEGFVVMN</sequence>
<protein>
    <recommendedName>
        <fullName evidence="5">DUF1444 domain-containing protein</fullName>
    </recommendedName>
</protein>
<gene>
    <name evidence="1" type="ORF">RCZ15_09310</name>
    <name evidence="2" type="ORF">RCZ16_24680</name>
</gene>
<organism evidence="1 3">
    <name type="scientific">Capnocytophaga catalasegens</name>
    <dbReference type="NCBI Taxonomy" id="1004260"/>
    <lineage>
        <taxon>Bacteria</taxon>
        <taxon>Pseudomonadati</taxon>
        <taxon>Bacteroidota</taxon>
        <taxon>Flavobacteriia</taxon>
        <taxon>Flavobacteriales</taxon>
        <taxon>Flavobacteriaceae</taxon>
        <taxon>Capnocytophaga</taxon>
    </lineage>
</organism>
<dbReference type="EMBL" id="BQKB01000062">
    <property type="protein sequence ID" value="GJM54152.1"/>
    <property type="molecule type" value="Genomic_DNA"/>
</dbReference>